<accession>A0AAV1JN86</accession>
<protein>
    <submittedName>
        <fullName evidence="1">Uncharacterized protein</fullName>
    </submittedName>
</protein>
<comment type="caution">
    <text evidence="1">The sequence shown here is derived from an EMBL/GenBank/DDBJ whole genome shotgun (WGS) entry which is preliminary data.</text>
</comment>
<evidence type="ECO:0000313" key="2">
    <source>
        <dbReference type="Proteomes" id="UP001497472"/>
    </source>
</evidence>
<sequence>MKGVPDGEERLRRIALVPLYTIYTDDVPAAPGSMSDSFFLIILDPSSTFRHTRQYSQQDQFQKSHPSVPALLPWLLLTTSTSIVRD</sequence>
<keyword evidence="2" id="KW-1185">Reference proteome</keyword>
<name>A0AAV1JN86_9NEOP</name>
<reference evidence="1 2" key="1">
    <citation type="submission" date="2023-11" db="EMBL/GenBank/DDBJ databases">
        <authorList>
            <person name="Okamura Y."/>
        </authorList>
    </citation>
    <scope>NUCLEOTIDE SEQUENCE [LARGE SCALE GENOMIC DNA]</scope>
</reference>
<organism evidence="1 2">
    <name type="scientific">Leptosia nina</name>
    <dbReference type="NCBI Taxonomy" id="320188"/>
    <lineage>
        <taxon>Eukaryota</taxon>
        <taxon>Metazoa</taxon>
        <taxon>Ecdysozoa</taxon>
        <taxon>Arthropoda</taxon>
        <taxon>Hexapoda</taxon>
        <taxon>Insecta</taxon>
        <taxon>Pterygota</taxon>
        <taxon>Neoptera</taxon>
        <taxon>Endopterygota</taxon>
        <taxon>Lepidoptera</taxon>
        <taxon>Glossata</taxon>
        <taxon>Ditrysia</taxon>
        <taxon>Papilionoidea</taxon>
        <taxon>Pieridae</taxon>
        <taxon>Pierinae</taxon>
        <taxon>Leptosia</taxon>
    </lineage>
</organism>
<evidence type="ECO:0000313" key="1">
    <source>
        <dbReference type="EMBL" id="CAK1550855.1"/>
    </source>
</evidence>
<dbReference type="Proteomes" id="UP001497472">
    <property type="component" value="Unassembled WGS sequence"/>
</dbReference>
<gene>
    <name evidence="1" type="ORF">LNINA_LOCUS10047</name>
</gene>
<dbReference type="EMBL" id="CAVLEF010000098">
    <property type="protein sequence ID" value="CAK1550855.1"/>
    <property type="molecule type" value="Genomic_DNA"/>
</dbReference>
<proteinExistence type="predicted"/>
<dbReference type="AlphaFoldDB" id="A0AAV1JN86"/>